<dbReference type="AlphaFoldDB" id="A0A255XJV7"/>
<keyword evidence="6 8" id="KW-0807">Transducer</keyword>
<evidence type="ECO:0000256" key="9">
    <source>
        <dbReference type="SAM" id="MobiDB-lite"/>
    </source>
</evidence>
<dbReference type="Gene3D" id="6.10.340.10">
    <property type="match status" value="1"/>
</dbReference>
<comment type="subcellular location">
    <subcellularLocation>
        <location evidence="1">Cell membrane</location>
        <topology evidence="1">Multi-pass membrane protein</topology>
    </subcellularLocation>
</comment>
<dbReference type="Pfam" id="PF00672">
    <property type="entry name" value="HAMP"/>
    <property type="match status" value="1"/>
</dbReference>
<dbReference type="InterPro" id="IPR033480">
    <property type="entry name" value="sCache_2"/>
</dbReference>
<dbReference type="PANTHER" id="PTHR32089">
    <property type="entry name" value="METHYL-ACCEPTING CHEMOTAXIS PROTEIN MCPB"/>
    <property type="match status" value="1"/>
</dbReference>
<dbReference type="SMART" id="SM01049">
    <property type="entry name" value="Cache_2"/>
    <property type="match status" value="1"/>
</dbReference>
<evidence type="ECO:0000256" key="4">
    <source>
        <dbReference type="ARBA" id="ARBA00022989"/>
    </source>
</evidence>
<evidence type="ECO:0000256" key="3">
    <source>
        <dbReference type="ARBA" id="ARBA00022692"/>
    </source>
</evidence>
<keyword evidence="2" id="KW-1003">Cell membrane</keyword>
<dbReference type="Pfam" id="PF17200">
    <property type="entry name" value="sCache_2"/>
    <property type="match status" value="1"/>
</dbReference>
<keyword evidence="5 10" id="KW-0472">Membrane</keyword>
<keyword evidence="14" id="KW-1185">Reference proteome</keyword>
<dbReference type="CDD" id="cd06225">
    <property type="entry name" value="HAMP"/>
    <property type="match status" value="1"/>
</dbReference>
<evidence type="ECO:0000256" key="1">
    <source>
        <dbReference type="ARBA" id="ARBA00004651"/>
    </source>
</evidence>
<gene>
    <name evidence="13" type="ORF">CHR90_15025</name>
</gene>
<feature type="transmembrane region" description="Helical" evidence="10">
    <location>
        <begin position="211"/>
        <end position="230"/>
    </location>
</feature>
<evidence type="ECO:0000259" key="12">
    <source>
        <dbReference type="PROSITE" id="PS50885"/>
    </source>
</evidence>
<dbReference type="PROSITE" id="PS50885">
    <property type="entry name" value="HAMP"/>
    <property type="match status" value="1"/>
</dbReference>
<accession>A0A255XJV7</accession>
<evidence type="ECO:0000256" key="6">
    <source>
        <dbReference type="ARBA" id="ARBA00023224"/>
    </source>
</evidence>
<comment type="similarity">
    <text evidence="7">Belongs to the methyl-accepting chemotaxis (MCP) protein family.</text>
</comment>
<organism evidence="13 14">
    <name type="scientific">Elstera cyanobacteriorum</name>
    <dbReference type="NCBI Taxonomy" id="2022747"/>
    <lineage>
        <taxon>Bacteria</taxon>
        <taxon>Pseudomonadati</taxon>
        <taxon>Pseudomonadota</taxon>
        <taxon>Alphaproteobacteria</taxon>
        <taxon>Rhodospirillales</taxon>
        <taxon>Rhodospirillaceae</taxon>
        <taxon>Elstera</taxon>
    </lineage>
</organism>
<keyword evidence="3 10" id="KW-0812">Transmembrane</keyword>
<dbReference type="Gene3D" id="3.30.450.20">
    <property type="entry name" value="PAS domain"/>
    <property type="match status" value="1"/>
</dbReference>
<dbReference type="Gene3D" id="1.10.287.950">
    <property type="entry name" value="Methyl-accepting chemotaxis protein"/>
    <property type="match status" value="1"/>
</dbReference>
<feature type="domain" description="Methyl-accepting transducer" evidence="11">
    <location>
        <begin position="324"/>
        <end position="546"/>
    </location>
</feature>
<dbReference type="GO" id="GO:0004888">
    <property type="term" value="F:transmembrane signaling receptor activity"/>
    <property type="evidence" value="ECO:0007669"/>
    <property type="project" value="InterPro"/>
</dbReference>
<dbReference type="GO" id="GO:0007165">
    <property type="term" value="P:signal transduction"/>
    <property type="evidence" value="ECO:0007669"/>
    <property type="project" value="UniProtKB-KW"/>
</dbReference>
<feature type="domain" description="HAMP" evidence="12">
    <location>
        <begin position="231"/>
        <end position="284"/>
    </location>
</feature>
<evidence type="ECO:0000256" key="8">
    <source>
        <dbReference type="PROSITE-ProRule" id="PRU00284"/>
    </source>
</evidence>
<dbReference type="Proteomes" id="UP000216361">
    <property type="component" value="Unassembled WGS sequence"/>
</dbReference>
<feature type="region of interest" description="Disordered" evidence="9">
    <location>
        <begin position="334"/>
        <end position="353"/>
    </location>
</feature>
<dbReference type="PROSITE" id="PS50111">
    <property type="entry name" value="CHEMOTAXIS_TRANSDUC_2"/>
    <property type="match status" value="1"/>
</dbReference>
<evidence type="ECO:0000259" key="11">
    <source>
        <dbReference type="PROSITE" id="PS50111"/>
    </source>
</evidence>
<reference evidence="13 14" key="1">
    <citation type="submission" date="2017-07" db="EMBL/GenBank/DDBJ databases">
        <title>Elstera cyanobacteriorum sp. nov., a novel bacterium isolated from cyanobacterial aggregates in a eutrophic lake.</title>
        <authorList>
            <person name="Cai H."/>
        </authorList>
    </citation>
    <scope>NUCLEOTIDE SEQUENCE [LARGE SCALE GENOMIC DNA]</scope>
    <source>
        <strain evidence="13 14">TH019</strain>
    </source>
</reference>
<evidence type="ECO:0000313" key="13">
    <source>
        <dbReference type="EMBL" id="OYQ17283.1"/>
    </source>
</evidence>
<protein>
    <recommendedName>
        <fullName evidence="15">Chemotaxis protein</fullName>
    </recommendedName>
</protein>
<comment type="caution">
    <text evidence="13">The sequence shown here is derived from an EMBL/GenBank/DDBJ whole genome shotgun (WGS) entry which is preliminary data.</text>
</comment>
<dbReference type="Pfam" id="PF00015">
    <property type="entry name" value="MCPsignal"/>
    <property type="match status" value="1"/>
</dbReference>
<dbReference type="InterPro" id="IPR004090">
    <property type="entry name" value="Chemotax_Me-accpt_rcpt"/>
</dbReference>
<feature type="compositionally biased region" description="Polar residues" evidence="9">
    <location>
        <begin position="337"/>
        <end position="353"/>
    </location>
</feature>
<evidence type="ECO:0008006" key="15">
    <source>
        <dbReference type="Google" id="ProtNLM"/>
    </source>
</evidence>
<proteinExistence type="inferred from homology"/>
<evidence type="ECO:0000256" key="7">
    <source>
        <dbReference type="ARBA" id="ARBA00029447"/>
    </source>
</evidence>
<dbReference type="GO" id="GO:0005886">
    <property type="term" value="C:plasma membrane"/>
    <property type="evidence" value="ECO:0007669"/>
    <property type="project" value="UniProtKB-SubCell"/>
</dbReference>
<feature type="transmembrane region" description="Helical" evidence="10">
    <location>
        <begin position="30"/>
        <end position="51"/>
    </location>
</feature>
<dbReference type="GO" id="GO:0006935">
    <property type="term" value="P:chemotaxis"/>
    <property type="evidence" value="ECO:0007669"/>
    <property type="project" value="InterPro"/>
</dbReference>
<dbReference type="InterPro" id="IPR004089">
    <property type="entry name" value="MCPsignal_dom"/>
</dbReference>
<dbReference type="SMART" id="SM00283">
    <property type="entry name" value="MA"/>
    <property type="match status" value="1"/>
</dbReference>
<dbReference type="PRINTS" id="PR00260">
    <property type="entry name" value="CHEMTRNSDUCR"/>
</dbReference>
<sequence>MRLVRVCKKHLRIYRRSFIMLNKLSVKGKLWLILAVSALSIVLVGGVVIYVMRAQMMEDRVAKLRAAVELVHTTAQYFEGQVSQGKITRDQALTLFHDHVSAMRYDGGQNYVAAATLQGVMVINPVVPHLEGKDATGLKDSRGTPIITTQMALMKEKPEATFDYYFPKIGSPEPKLKINYLKRFDPWGIYLTSGVYIDDVDAVFYDLTKQIGGLALILLAVTAGILYIIARNITLPLSAIDRRMADLAAGDLTSRIEIGDRRDEIGRMAETLRAFQSQLQEAETLRADVARDQQSKLDHAREIEASVLRFEKTIGSVIAEVNAAAASLENTAEGMAGTSQQTSQRSSDVAASAEQATQGVQTVASATVELTASISEIGQRVSESTRMIEQAVDQTHSSDEKVRELAVTADRIGTVVQLIADIAGQTNLLALNATIEAARAGEAGKGFAVVASEVKALASQTAKATEEISAQVQAIQAATQSSATSIQQVTATMLQVNSTSGIIATAVVSQGAATEEIARNAQEVAQRTSDVSAMVGDVSSAARDLQRSAEQVLTAAADLRRSGHQLDTQVNDFLRTVRVAR</sequence>
<name>A0A255XJV7_9PROT</name>
<dbReference type="PANTHER" id="PTHR32089:SF112">
    <property type="entry name" value="LYSOZYME-LIKE PROTEIN-RELATED"/>
    <property type="match status" value="1"/>
</dbReference>
<dbReference type="InterPro" id="IPR003660">
    <property type="entry name" value="HAMP_dom"/>
</dbReference>
<keyword evidence="4 10" id="KW-1133">Transmembrane helix</keyword>
<evidence type="ECO:0000256" key="5">
    <source>
        <dbReference type="ARBA" id="ARBA00023136"/>
    </source>
</evidence>
<dbReference type="SMART" id="SM00304">
    <property type="entry name" value="HAMP"/>
    <property type="match status" value="1"/>
</dbReference>
<evidence type="ECO:0000313" key="14">
    <source>
        <dbReference type="Proteomes" id="UP000216361"/>
    </source>
</evidence>
<dbReference type="EMBL" id="NOXS01000034">
    <property type="protein sequence ID" value="OYQ17283.1"/>
    <property type="molecule type" value="Genomic_DNA"/>
</dbReference>
<dbReference type="SUPFAM" id="SSF58104">
    <property type="entry name" value="Methyl-accepting chemotaxis protein (MCP) signaling domain"/>
    <property type="match status" value="1"/>
</dbReference>
<evidence type="ECO:0000256" key="10">
    <source>
        <dbReference type="SAM" id="Phobius"/>
    </source>
</evidence>
<evidence type="ECO:0000256" key="2">
    <source>
        <dbReference type="ARBA" id="ARBA00022475"/>
    </source>
</evidence>
<dbReference type="OrthoDB" id="7260004at2"/>